<accession>A0ACB8V983</accession>
<dbReference type="EMBL" id="CM041554">
    <property type="protein sequence ID" value="KAI3352129.1"/>
    <property type="molecule type" value="Genomic_DNA"/>
</dbReference>
<proteinExistence type="predicted"/>
<reference evidence="1" key="1">
    <citation type="submission" date="2022-04" db="EMBL/GenBank/DDBJ databases">
        <title>Jade perch genome.</title>
        <authorList>
            <person name="Chao B."/>
        </authorList>
    </citation>
    <scope>NUCLEOTIDE SEQUENCE</scope>
    <source>
        <strain evidence="1">CB-2022</strain>
    </source>
</reference>
<gene>
    <name evidence="1" type="ORF">L3Q82_020944</name>
</gene>
<name>A0ACB8V983_9TELE</name>
<organism evidence="1 2">
    <name type="scientific">Scortum barcoo</name>
    <name type="common">barcoo grunter</name>
    <dbReference type="NCBI Taxonomy" id="214431"/>
    <lineage>
        <taxon>Eukaryota</taxon>
        <taxon>Metazoa</taxon>
        <taxon>Chordata</taxon>
        <taxon>Craniata</taxon>
        <taxon>Vertebrata</taxon>
        <taxon>Euteleostomi</taxon>
        <taxon>Actinopterygii</taxon>
        <taxon>Neopterygii</taxon>
        <taxon>Teleostei</taxon>
        <taxon>Neoteleostei</taxon>
        <taxon>Acanthomorphata</taxon>
        <taxon>Eupercaria</taxon>
        <taxon>Centrarchiformes</taxon>
        <taxon>Terapontoidei</taxon>
        <taxon>Terapontidae</taxon>
        <taxon>Scortum</taxon>
    </lineage>
</organism>
<keyword evidence="2" id="KW-1185">Reference proteome</keyword>
<comment type="caution">
    <text evidence="1">The sequence shown here is derived from an EMBL/GenBank/DDBJ whole genome shotgun (WGS) entry which is preliminary data.</text>
</comment>
<sequence>MPPPSPWQQKGGSCESLGGPLNLWCYSQLLKHLSLAIDPFGLQHMAFDTLKSFLHKSCGHYAHVRQVLIRLLENQLYVKAEKRGSQNTKTDALSHLYDPEPAAKEPEPILPPDRVVGVVTWQIENYVQRASQGKPAPEGCPRNQYIAACSVCARSKASRQVRMGLLPATTGATQTLVTSLVGLGTGLPPSRGNTVVLTVVGQFSKMTHFISLTKLPTAKETATVMINHVFRIHGLPTETLSLTEDHSLYPVSGRSFVSSSVPPSAYPPPA</sequence>
<protein>
    <submittedName>
        <fullName evidence="1">Uncharacterized protein</fullName>
    </submittedName>
</protein>
<evidence type="ECO:0000313" key="1">
    <source>
        <dbReference type="EMBL" id="KAI3352129.1"/>
    </source>
</evidence>
<evidence type="ECO:0000313" key="2">
    <source>
        <dbReference type="Proteomes" id="UP000831701"/>
    </source>
</evidence>
<dbReference type="Proteomes" id="UP000831701">
    <property type="component" value="Chromosome 24"/>
</dbReference>